<sequence>MYKFVFFVPESHVESVKDAIFHVGGGKLGNYSHCSWQVLGIGQFKPLKDSQPYSGEINQLHTVPEWRVELVVEEPLIQAAVNAMKAAHPYEMPAYEVINLEDY</sequence>
<proteinExistence type="predicted"/>
<evidence type="ECO:0000313" key="2">
    <source>
        <dbReference type="Proteomes" id="UP001500631"/>
    </source>
</evidence>
<dbReference type="InterPro" id="IPR036069">
    <property type="entry name" value="DUF34/NIF3_sf"/>
</dbReference>
<organism evidence="1 2">
    <name type="scientific">Wohlfahrtiimonas larvae</name>
    <dbReference type="NCBI Taxonomy" id="1157986"/>
    <lineage>
        <taxon>Bacteria</taxon>
        <taxon>Pseudomonadati</taxon>
        <taxon>Pseudomonadota</taxon>
        <taxon>Gammaproteobacteria</taxon>
        <taxon>Cardiobacteriales</taxon>
        <taxon>Ignatzschineriaceae</taxon>
        <taxon>Wohlfahrtiimonas</taxon>
    </lineage>
</organism>
<accession>A0ABP9MQX3</accession>
<evidence type="ECO:0000313" key="1">
    <source>
        <dbReference type="EMBL" id="GAA5099177.1"/>
    </source>
</evidence>
<keyword evidence="2" id="KW-1185">Reference proteome</keyword>
<dbReference type="PANTHER" id="PTHR41774">
    <property type="match status" value="1"/>
</dbReference>
<name>A0ABP9MQX3_9GAMM</name>
<reference evidence="2" key="1">
    <citation type="journal article" date="2019" name="Int. J. Syst. Evol. Microbiol.">
        <title>The Global Catalogue of Microorganisms (GCM) 10K type strain sequencing project: providing services to taxonomists for standard genome sequencing and annotation.</title>
        <authorList>
            <consortium name="The Broad Institute Genomics Platform"/>
            <consortium name="The Broad Institute Genome Sequencing Center for Infectious Disease"/>
            <person name="Wu L."/>
            <person name="Ma J."/>
        </authorList>
    </citation>
    <scope>NUCLEOTIDE SEQUENCE [LARGE SCALE GENOMIC DNA]</scope>
    <source>
        <strain evidence="2">JCM 18424</strain>
    </source>
</reference>
<dbReference type="InterPro" id="IPR015867">
    <property type="entry name" value="N-reg_PII/ATP_PRibTrfase_C"/>
</dbReference>
<comment type="caution">
    <text evidence="1">The sequence shown here is derived from an EMBL/GenBank/DDBJ whole genome shotgun (WGS) entry which is preliminary data.</text>
</comment>
<dbReference type="EMBL" id="BAABKE010000004">
    <property type="protein sequence ID" value="GAA5099177.1"/>
    <property type="molecule type" value="Genomic_DNA"/>
</dbReference>
<dbReference type="RefSeq" id="WP_077925329.1">
    <property type="nucleotide sequence ID" value="NZ_BAABKE010000004.1"/>
</dbReference>
<dbReference type="PANTHER" id="PTHR41774:SF1">
    <property type="entry name" value="NGG1P INTERACTING FACTOR NIF3"/>
    <property type="match status" value="1"/>
</dbReference>
<gene>
    <name evidence="1" type="ORF">GCM10023338_12410</name>
</gene>
<protein>
    <submittedName>
        <fullName evidence="1">YqfO family protein</fullName>
    </submittedName>
</protein>
<dbReference type="SUPFAM" id="SSF102705">
    <property type="entry name" value="NIF3 (NGG1p interacting factor 3)-like"/>
    <property type="match status" value="1"/>
</dbReference>
<dbReference type="Proteomes" id="UP001500631">
    <property type="component" value="Unassembled WGS sequence"/>
</dbReference>
<dbReference type="Gene3D" id="3.30.70.120">
    <property type="match status" value="1"/>
</dbReference>